<proteinExistence type="predicted"/>
<keyword evidence="2" id="KW-1185">Reference proteome</keyword>
<dbReference type="Proteomes" id="UP000789524">
    <property type="component" value="Unassembled WGS sequence"/>
</dbReference>
<evidence type="ECO:0000313" key="1">
    <source>
        <dbReference type="EMBL" id="CAG9580196.1"/>
    </source>
</evidence>
<organism evidence="1 2">
    <name type="scientific">Danaus chrysippus</name>
    <name type="common">African queen</name>
    <dbReference type="NCBI Taxonomy" id="151541"/>
    <lineage>
        <taxon>Eukaryota</taxon>
        <taxon>Metazoa</taxon>
        <taxon>Ecdysozoa</taxon>
        <taxon>Arthropoda</taxon>
        <taxon>Hexapoda</taxon>
        <taxon>Insecta</taxon>
        <taxon>Pterygota</taxon>
        <taxon>Neoptera</taxon>
        <taxon>Endopterygota</taxon>
        <taxon>Lepidoptera</taxon>
        <taxon>Glossata</taxon>
        <taxon>Ditrysia</taxon>
        <taxon>Papilionoidea</taxon>
        <taxon>Nymphalidae</taxon>
        <taxon>Danainae</taxon>
        <taxon>Danaini</taxon>
        <taxon>Danaina</taxon>
        <taxon>Danaus</taxon>
        <taxon>Anosia</taxon>
    </lineage>
</organism>
<protein>
    <submittedName>
        <fullName evidence="1">(African queen) hypothetical protein</fullName>
    </submittedName>
</protein>
<reference evidence="1" key="1">
    <citation type="submission" date="2021-09" db="EMBL/GenBank/DDBJ databases">
        <authorList>
            <person name="Martin H S."/>
        </authorList>
    </citation>
    <scope>NUCLEOTIDE SEQUENCE</scope>
</reference>
<evidence type="ECO:0000313" key="2">
    <source>
        <dbReference type="Proteomes" id="UP000789524"/>
    </source>
</evidence>
<sequence>MISTREAFLLCPVNVSTCKCTSSAVAAAVVVAAVVAVAGAAGAAAAAAADAAAAGAADGAAAAAKRPYTSLSKSLTCLYMFRYNSLVS</sequence>
<gene>
    <name evidence="1" type="ORF">DCHRY22_LOCUS13570</name>
</gene>
<dbReference type="AlphaFoldDB" id="A0A8J2W5M8"/>
<comment type="caution">
    <text evidence="1">The sequence shown here is derived from an EMBL/GenBank/DDBJ whole genome shotgun (WGS) entry which is preliminary data.</text>
</comment>
<name>A0A8J2W5M8_9NEOP</name>
<accession>A0A8J2W5M8</accession>
<dbReference type="EMBL" id="CAKASE010000079">
    <property type="protein sequence ID" value="CAG9580196.1"/>
    <property type="molecule type" value="Genomic_DNA"/>
</dbReference>